<gene>
    <name evidence="1" type="ORF">FWK35_00037785</name>
</gene>
<keyword evidence="2" id="KW-1185">Reference proteome</keyword>
<feature type="non-terminal residue" evidence="1">
    <location>
        <position position="123"/>
    </location>
</feature>
<reference evidence="1 2" key="1">
    <citation type="submission" date="2019-08" db="EMBL/GenBank/DDBJ databases">
        <title>Whole genome of Aphis craccivora.</title>
        <authorList>
            <person name="Voronova N.V."/>
            <person name="Shulinski R.S."/>
            <person name="Bandarenka Y.V."/>
            <person name="Zhorov D.G."/>
            <person name="Warner D."/>
        </authorList>
    </citation>
    <scope>NUCLEOTIDE SEQUENCE [LARGE SCALE GENOMIC DNA]</scope>
    <source>
        <strain evidence="1">180601</strain>
        <tissue evidence="1">Whole Body</tissue>
    </source>
</reference>
<dbReference type="AlphaFoldDB" id="A0A6G0VI36"/>
<comment type="caution">
    <text evidence="1">The sequence shown here is derived from an EMBL/GenBank/DDBJ whole genome shotgun (WGS) entry which is preliminary data.</text>
</comment>
<sequence>MYSKSTRYRQRKKASTLFESLPSINNIETQSQEYNILNESSKSIPLSDISSASTHEVNLDAWSLDNLCTDTLESTVRNNAVIFENVSEDHESDSNDSSDSSLLTNSTENLDLKLTLALWAIKH</sequence>
<dbReference type="Proteomes" id="UP000478052">
    <property type="component" value="Unassembled WGS sequence"/>
</dbReference>
<name>A0A6G0VI36_APHCR</name>
<protein>
    <submittedName>
        <fullName evidence="1">Uncharacterized protein</fullName>
    </submittedName>
</protein>
<organism evidence="1 2">
    <name type="scientific">Aphis craccivora</name>
    <name type="common">Cowpea aphid</name>
    <dbReference type="NCBI Taxonomy" id="307492"/>
    <lineage>
        <taxon>Eukaryota</taxon>
        <taxon>Metazoa</taxon>
        <taxon>Ecdysozoa</taxon>
        <taxon>Arthropoda</taxon>
        <taxon>Hexapoda</taxon>
        <taxon>Insecta</taxon>
        <taxon>Pterygota</taxon>
        <taxon>Neoptera</taxon>
        <taxon>Paraneoptera</taxon>
        <taxon>Hemiptera</taxon>
        <taxon>Sternorrhyncha</taxon>
        <taxon>Aphidomorpha</taxon>
        <taxon>Aphidoidea</taxon>
        <taxon>Aphididae</taxon>
        <taxon>Aphidini</taxon>
        <taxon>Aphis</taxon>
        <taxon>Aphis</taxon>
    </lineage>
</organism>
<dbReference type="EMBL" id="VUJU01017044">
    <property type="protein sequence ID" value="KAF0685496.1"/>
    <property type="molecule type" value="Genomic_DNA"/>
</dbReference>
<evidence type="ECO:0000313" key="1">
    <source>
        <dbReference type="EMBL" id="KAF0685496.1"/>
    </source>
</evidence>
<proteinExistence type="predicted"/>
<accession>A0A6G0VI36</accession>
<evidence type="ECO:0000313" key="2">
    <source>
        <dbReference type="Proteomes" id="UP000478052"/>
    </source>
</evidence>